<dbReference type="Pfam" id="PF03567">
    <property type="entry name" value="Sulfotransfer_2"/>
    <property type="match status" value="1"/>
</dbReference>
<dbReference type="GO" id="GO:0016020">
    <property type="term" value="C:membrane"/>
    <property type="evidence" value="ECO:0007669"/>
    <property type="project" value="InterPro"/>
</dbReference>
<dbReference type="GO" id="GO:1902884">
    <property type="term" value="P:positive regulation of response to oxidative stress"/>
    <property type="evidence" value="ECO:0007669"/>
    <property type="project" value="InterPro"/>
</dbReference>
<feature type="transmembrane region" description="Helical" evidence="1">
    <location>
        <begin position="7"/>
        <end position="28"/>
    </location>
</feature>
<dbReference type="AlphaFoldDB" id="A0A0N5B720"/>
<dbReference type="WBParaSite" id="SPAL_0000185100.1">
    <property type="protein sequence ID" value="SPAL_0000185100.1"/>
    <property type="gene ID" value="SPAL_0000185100"/>
</dbReference>
<organism evidence="2 3">
    <name type="scientific">Strongyloides papillosus</name>
    <name type="common">Intestinal threadworm</name>
    <dbReference type="NCBI Taxonomy" id="174720"/>
    <lineage>
        <taxon>Eukaryota</taxon>
        <taxon>Metazoa</taxon>
        <taxon>Ecdysozoa</taxon>
        <taxon>Nematoda</taxon>
        <taxon>Chromadorea</taxon>
        <taxon>Rhabditida</taxon>
        <taxon>Tylenchina</taxon>
        <taxon>Panagrolaimomorpha</taxon>
        <taxon>Strongyloidoidea</taxon>
        <taxon>Strongyloididae</taxon>
        <taxon>Strongyloides</taxon>
    </lineage>
</organism>
<dbReference type="GO" id="GO:0050650">
    <property type="term" value="P:chondroitin sulfate proteoglycan biosynthetic process"/>
    <property type="evidence" value="ECO:0007669"/>
    <property type="project" value="InterPro"/>
</dbReference>
<reference evidence="3" key="1">
    <citation type="submission" date="2017-02" db="UniProtKB">
        <authorList>
            <consortium name="WormBaseParasite"/>
        </authorList>
    </citation>
    <scope>IDENTIFICATION</scope>
</reference>
<accession>A0A0N5B720</accession>
<evidence type="ECO:0000256" key="1">
    <source>
        <dbReference type="SAM" id="Phobius"/>
    </source>
</evidence>
<dbReference type="Proteomes" id="UP000046392">
    <property type="component" value="Unplaced"/>
</dbReference>
<dbReference type="InterPro" id="IPR005331">
    <property type="entry name" value="Sulfotransferase"/>
</dbReference>
<evidence type="ECO:0000313" key="2">
    <source>
        <dbReference type="Proteomes" id="UP000046392"/>
    </source>
</evidence>
<dbReference type="PANTHER" id="PTHR22900">
    <property type="entry name" value="PROTEIN CBG14245-RELATED"/>
    <property type="match status" value="1"/>
</dbReference>
<proteinExistence type="predicted"/>
<dbReference type="PANTHER" id="PTHR22900:SF9">
    <property type="entry name" value="CARBOHYDRATE SULFOTRANSFERASE-RELATED"/>
    <property type="match status" value="1"/>
</dbReference>
<keyword evidence="1" id="KW-1133">Transmembrane helix</keyword>
<evidence type="ECO:0000313" key="3">
    <source>
        <dbReference type="WBParaSite" id="SPAL_0000185100.1"/>
    </source>
</evidence>
<dbReference type="InterPro" id="IPR007669">
    <property type="entry name" value="Chst-1-like"/>
</dbReference>
<dbReference type="GO" id="GO:0047756">
    <property type="term" value="F:chondroitin 4-sulfotransferase activity"/>
    <property type="evidence" value="ECO:0007669"/>
    <property type="project" value="InterPro"/>
</dbReference>
<keyword evidence="1" id="KW-0812">Transmembrane</keyword>
<keyword evidence="1" id="KW-0472">Membrane</keyword>
<keyword evidence="2" id="KW-1185">Reference proteome</keyword>
<protein>
    <submittedName>
        <fullName evidence="3">DUF3431 domain-containing protein</fullName>
    </submittedName>
</protein>
<name>A0A0N5B720_STREA</name>
<sequence length="305" mass="36448">MERKATYLTLFIITIFAISFYAASKFAIKTNVFFESTQNEVMDLMYNPIVSLDNMAYSYVIKEYKKKIAYCVLPKNLSTKMKKFMEILKDSKIIYDAQYRNDTDFVNNKTYEFIPYNRRKEIIVNNEEWIWFTIQRNPIERFISSFVDKCINEAGHRNFGYQTCYGCNGNVHCFVSIQLMRARLLLKNASFIEESYEDRHFMPQAWFCNLKENKDKILTLPFENMGGLLDQLKEITTKRGFNEKFVKSLIKNLFTEKTSHTTSNTEIRKKIKEQIYKDKVLLRCLYNLYYVDYKVFGYQRPKELD</sequence>